<evidence type="ECO:0000259" key="12">
    <source>
        <dbReference type="Pfam" id="PF00349"/>
    </source>
</evidence>
<protein>
    <recommendedName>
        <fullName evidence="11">Phosphotransferase</fullName>
        <ecNumber evidence="11">2.7.1.-</ecNumber>
    </recommendedName>
</protein>
<proteinExistence type="inferred from homology"/>
<dbReference type="InterPro" id="IPR022673">
    <property type="entry name" value="Hexokinase_C"/>
</dbReference>
<dbReference type="GO" id="GO:0001678">
    <property type="term" value="P:intracellular glucose homeostasis"/>
    <property type="evidence" value="ECO:0007669"/>
    <property type="project" value="InterPro"/>
</dbReference>
<feature type="domain" description="Hexokinase C-terminal" evidence="13">
    <location>
        <begin position="227"/>
        <end position="469"/>
    </location>
</feature>
<keyword evidence="4 11" id="KW-0808">Transferase</keyword>
<dbReference type="Pfam" id="PF03727">
    <property type="entry name" value="Hexokinase_2"/>
    <property type="match status" value="1"/>
</dbReference>
<evidence type="ECO:0000256" key="1">
    <source>
        <dbReference type="ARBA" id="ARBA00004888"/>
    </source>
</evidence>
<dbReference type="GO" id="GO:0005829">
    <property type="term" value="C:cytosol"/>
    <property type="evidence" value="ECO:0007669"/>
    <property type="project" value="TreeGrafter"/>
</dbReference>
<evidence type="ECO:0000256" key="8">
    <source>
        <dbReference type="ARBA" id="ARBA00023152"/>
    </source>
</evidence>
<dbReference type="GO" id="GO:0008865">
    <property type="term" value="F:fructokinase activity"/>
    <property type="evidence" value="ECO:0007669"/>
    <property type="project" value="TreeGrafter"/>
</dbReference>
<dbReference type="Pfam" id="PF00349">
    <property type="entry name" value="Hexokinase_1"/>
    <property type="match status" value="1"/>
</dbReference>
<evidence type="ECO:0000256" key="10">
    <source>
        <dbReference type="ARBA" id="ARBA00047905"/>
    </source>
</evidence>
<evidence type="ECO:0000256" key="11">
    <source>
        <dbReference type="RuleBase" id="RU362007"/>
    </source>
</evidence>
<feature type="domain" description="Hexokinase N-terminal" evidence="12">
    <location>
        <begin position="30"/>
        <end position="219"/>
    </location>
</feature>
<evidence type="ECO:0000259" key="13">
    <source>
        <dbReference type="Pfam" id="PF03727"/>
    </source>
</evidence>
<dbReference type="PROSITE" id="PS51748">
    <property type="entry name" value="HEXOKINASE_2"/>
    <property type="match status" value="1"/>
</dbReference>
<dbReference type="GO" id="GO:0005739">
    <property type="term" value="C:mitochondrion"/>
    <property type="evidence" value="ECO:0007669"/>
    <property type="project" value="TreeGrafter"/>
</dbReference>
<dbReference type="AlphaFoldDB" id="A0A9W8HJG7"/>
<dbReference type="SUPFAM" id="SSF53067">
    <property type="entry name" value="Actin-like ATPase domain"/>
    <property type="match status" value="2"/>
</dbReference>
<name>A0A9W8HJG7_9FUNG</name>
<gene>
    <name evidence="14" type="primary">hxk1</name>
    <name evidence="14" type="ORF">H4R18_001018</name>
</gene>
<sequence>MAPATTSSSSSSTISSPLQAGADQLLAAELRSIAESFAIPDEQLAKISGRMEAEMFRSLARGAGSELHMAASAVRACSGPDNGVALGMAIEASGRRIRIGSVRFAAGAIAGSHTHVFPAPAAATQRELFDFAASCLREFIQAEGLEGSGQPLPLGVTVALPVDSGAAADDACSAAKEEPALLRGCDVAQRMRDAVLRSHLPVRVASVTNNVVSALAAARFHDGTARVAAALNRGINAAYFEDAAQISSSSSSGSGPEDAAGDVAVNTEIGCFGSATNALPLTMWDHRVDRESRAPHTRCLEKLVAGQYLGEIVRNLVTDLVDRRLLFAAGYDPRPISTPYAFHSAYMAPIIEDASPDLSFVAALLATEFGVRSSLADRRAVRALCRIVADRAARLAGALLAALVLKASGHARRDVAVCLTGALLETNEHIRDMAVSTMHALLAQKRAATASVHFQPRADDLIGAAVTAAQAS</sequence>
<dbReference type="InterPro" id="IPR001312">
    <property type="entry name" value="Hexokinase"/>
</dbReference>
<keyword evidence="7 11" id="KW-0067">ATP-binding</keyword>
<evidence type="ECO:0000256" key="4">
    <source>
        <dbReference type="ARBA" id="ARBA00022679"/>
    </source>
</evidence>
<evidence type="ECO:0000256" key="3">
    <source>
        <dbReference type="ARBA" id="ARBA00009225"/>
    </source>
</evidence>
<keyword evidence="6 11" id="KW-0418">Kinase</keyword>
<accession>A0A9W8HJG7</accession>
<keyword evidence="5 11" id="KW-0547">Nucleotide-binding</keyword>
<dbReference type="PANTHER" id="PTHR19443">
    <property type="entry name" value="HEXOKINASE"/>
    <property type="match status" value="1"/>
</dbReference>
<keyword evidence="8 11" id="KW-0324">Glycolysis</keyword>
<dbReference type="Gene3D" id="3.40.367.20">
    <property type="match status" value="1"/>
</dbReference>
<dbReference type="InterPro" id="IPR043129">
    <property type="entry name" value="ATPase_NBD"/>
</dbReference>
<comment type="catalytic activity">
    <reaction evidence="10">
        <text>D-fructose + ATP = D-fructose 6-phosphate + ADP + H(+)</text>
        <dbReference type="Rhea" id="RHEA:16125"/>
        <dbReference type="ChEBI" id="CHEBI:15378"/>
        <dbReference type="ChEBI" id="CHEBI:30616"/>
        <dbReference type="ChEBI" id="CHEBI:37721"/>
        <dbReference type="ChEBI" id="CHEBI:61527"/>
        <dbReference type="ChEBI" id="CHEBI:456216"/>
        <dbReference type="EC" id="2.7.1.1"/>
    </reaction>
    <physiologicalReaction direction="left-to-right" evidence="10">
        <dbReference type="Rhea" id="RHEA:16126"/>
    </physiologicalReaction>
</comment>
<dbReference type="EC" id="2.7.1.-" evidence="11"/>
<dbReference type="GO" id="GO:0006096">
    <property type="term" value="P:glycolytic process"/>
    <property type="evidence" value="ECO:0007669"/>
    <property type="project" value="UniProtKB-KW"/>
</dbReference>
<dbReference type="InterPro" id="IPR022672">
    <property type="entry name" value="Hexokinase_N"/>
</dbReference>
<comment type="catalytic activity">
    <reaction evidence="9">
        <text>a D-hexose + ATP = a D-hexose 6-phosphate + ADP + H(+)</text>
        <dbReference type="Rhea" id="RHEA:22740"/>
        <dbReference type="ChEBI" id="CHEBI:4194"/>
        <dbReference type="ChEBI" id="CHEBI:15378"/>
        <dbReference type="ChEBI" id="CHEBI:30616"/>
        <dbReference type="ChEBI" id="CHEBI:229467"/>
        <dbReference type="ChEBI" id="CHEBI:456216"/>
        <dbReference type="EC" id="2.7.1.1"/>
    </reaction>
    <physiologicalReaction direction="left-to-right" evidence="9">
        <dbReference type="Rhea" id="RHEA:22741"/>
    </physiologicalReaction>
</comment>
<dbReference type="PANTHER" id="PTHR19443:SF16">
    <property type="entry name" value="HEXOKINASE TYPE 1-RELATED"/>
    <property type="match status" value="1"/>
</dbReference>
<comment type="pathway">
    <text evidence="1">Carbohydrate degradation; glycolysis; D-glyceraldehyde 3-phosphate and glycerone phosphate from D-glucose: step 1/4.</text>
</comment>
<dbReference type="PRINTS" id="PR00475">
    <property type="entry name" value="HEXOKINASE"/>
</dbReference>
<comment type="pathway">
    <text evidence="2">Carbohydrate metabolism; hexose metabolism.</text>
</comment>
<organism evidence="14 15">
    <name type="scientific">Coemansia javaensis</name>
    <dbReference type="NCBI Taxonomy" id="2761396"/>
    <lineage>
        <taxon>Eukaryota</taxon>
        <taxon>Fungi</taxon>
        <taxon>Fungi incertae sedis</taxon>
        <taxon>Zoopagomycota</taxon>
        <taxon>Kickxellomycotina</taxon>
        <taxon>Kickxellomycetes</taxon>
        <taxon>Kickxellales</taxon>
        <taxon>Kickxellaceae</taxon>
        <taxon>Coemansia</taxon>
    </lineage>
</organism>
<evidence type="ECO:0000313" key="15">
    <source>
        <dbReference type="Proteomes" id="UP001140217"/>
    </source>
</evidence>
<dbReference type="Proteomes" id="UP001140217">
    <property type="component" value="Unassembled WGS sequence"/>
</dbReference>
<comment type="caution">
    <text evidence="14">The sequence shown here is derived from an EMBL/GenBank/DDBJ whole genome shotgun (WGS) entry which is preliminary data.</text>
</comment>
<evidence type="ECO:0000256" key="5">
    <source>
        <dbReference type="ARBA" id="ARBA00022741"/>
    </source>
</evidence>
<keyword evidence="15" id="KW-1185">Reference proteome</keyword>
<evidence type="ECO:0000313" key="14">
    <source>
        <dbReference type="EMBL" id="KAJ2784639.1"/>
    </source>
</evidence>
<evidence type="ECO:0000256" key="2">
    <source>
        <dbReference type="ARBA" id="ARBA00005028"/>
    </source>
</evidence>
<dbReference type="GO" id="GO:0005536">
    <property type="term" value="F:D-glucose binding"/>
    <property type="evidence" value="ECO:0007669"/>
    <property type="project" value="InterPro"/>
</dbReference>
<dbReference type="Gene3D" id="3.30.420.40">
    <property type="match status" value="1"/>
</dbReference>
<dbReference type="GO" id="GO:0005524">
    <property type="term" value="F:ATP binding"/>
    <property type="evidence" value="ECO:0007669"/>
    <property type="project" value="UniProtKB-UniRule"/>
</dbReference>
<evidence type="ECO:0000256" key="6">
    <source>
        <dbReference type="ARBA" id="ARBA00022777"/>
    </source>
</evidence>
<dbReference type="GO" id="GO:0004340">
    <property type="term" value="F:glucokinase activity"/>
    <property type="evidence" value="ECO:0007669"/>
    <property type="project" value="TreeGrafter"/>
</dbReference>
<reference evidence="14" key="1">
    <citation type="submission" date="2022-07" db="EMBL/GenBank/DDBJ databases">
        <title>Phylogenomic reconstructions and comparative analyses of Kickxellomycotina fungi.</title>
        <authorList>
            <person name="Reynolds N.K."/>
            <person name="Stajich J.E."/>
            <person name="Barry K."/>
            <person name="Grigoriev I.V."/>
            <person name="Crous P."/>
            <person name="Smith M.E."/>
        </authorList>
    </citation>
    <scope>NUCLEOTIDE SEQUENCE</scope>
    <source>
        <strain evidence="14">NBRC 105414</strain>
    </source>
</reference>
<evidence type="ECO:0000256" key="9">
    <source>
        <dbReference type="ARBA" id="ARBA00044613"/>
    </source>
</evidence>
<comment type="similarity">
    <text evidence="3 11">Belongs to the hexokinase family.</text>
</comment>
<evidence type="ECO:0000256" key="7">
    <source>
        <dbReference type="ARBA" id="ARBA00022840"/>
    </source>
</evidence>
<dbReference type="EMBL" id="JANBUL010000023">
    <property type="protein sequence ID" value="KAJ2784639.1"/>
    <property type="molecule type" value="Genomic_DNA"/>
</dbReference>
<dbReference type="GO" id="GO:0006006">
    <property type="term" value="P:glucose metabolic process"/>
    <property type="evidence" value="ECO:0007669"/>
    <property type="project" value="TreeGrafter"/>
</dbReference>
<dbReference type="OrthoDB" id="419537at2759"/>